<evidence type="ECO:0000313" key="4">
    <source>
        <dbReference type="Proteomes" id="UP000294847"/>
    </source>
</evidence>
<dbReference type="Gene3D" id="1.25.40.10">
    <property type="entry name" value="Tetratricopeptide repeat domain"/>
    <property type="match status" value="1"/>
</dbReference>
<dbReference type="InterPro" id="IPR053185">
    <property type="entry name" value="SET_domain_protein"/>
</dbReference>
<dbReference type="PROSITE" id="PS50280">
    <property type="entry name" value="SET"/>
    <property type="match status" value="1"/>
</dbReference>
<dbReference type="CDD" id="cd20071">
    <property type="entry name" value="SET_SMYD"/>
    <property type="match status" value="1"/>
</dbReference>
<evidence type="ECO:0000313" key="3">
    <source>
        <dbReference type="EMBL" id="QBZ63442.1"/>
    </source>
</evidence>
<dbReference type="EMBL" id="CP034209">
    <property type="protein sequence ID" value="QBZ63442.1"/>
    <property type="molecule type" value="Genomic_DNA"/>
</dbReference>
<dbReference type="InterPro" id="IPR001214">
    <property type="entry name" value="SET_dom"/>
</dbReference>
<gene>
    <name evidence="3" type="ORF">PoMZ_05123</name>
</gene>
<evidence type="ECO:0000256" key="1">
    <source>
        <dbReference type="SAM" id="SignalP"/>
    </source>
</evidence>
<organism evidence="3 4">
    <name type="scientific">Pyricularia oryzae</name>
    <name type="common">Rice blast fungus</name>
    <name type="synonym">Magnaporthe oryzae</name>
    <dbReference type="NCBI Taxonomy" id="318829"/>
    <lineage>
        <taxon>Eukaryota</taxon>
        <taxon>Fungi</taxon>
        <taxon>Dikarya</taxon>
        <taxon>Ascomycota</taxon>
        <taxon>Pezizomycotina</taxon>
        <taxon>Sordariomycetes</taxon>
        <taxon>Sordariomycetidae</taxon>
        <taxon>Magnaporthales</taxon>
        <taxon>Pyriculariaceae</taxon>
        <taxon>Pyricularia</taxon>
    </lineage>
</organism>
<reference evidence="3 4" key="1">
    <citation type="journal article" date="2019" name="Mol. Biol. Evol.">
        <title>Blast fungal genomes show frequent chromosomal changes, gene gains and losses, and effector gene turnover.</title>
        <authorList>
            <person name="Gomez Luciano L.B."/>
            <person name="Jason Tsai I."/>
            <person name="Chuma I."/>
            <person name="Tosa Y."/>
            <person name="Chen Y.H."/>
            <person name="Li J.Y."/>
            <person name="Li M.Y."/>
            <person name="Jade Lu M.Y."/>
            <person name="Nakayashiki H."/>
            <person name="Li W.H."/>
        </authorList>
    </citation>
    <scope>NUCLEOTIDE SEQUENCE [LARGE SCALE GENOMIC DNA]</scope>
    <source>
        <strain evidence="3">MZ5-1-6</strain>
    </source>
</reference>
<proteinExistence type="predicted"/>
<name>A0A4P7NMZ2_PYROR</name>
<keyword evidence="1" id="KW-0732">Signal</keyword>
<dbReference type="PANTHER" id="PTHR47332:SF6">
    <property type="entry name" value="SET DOMAIN-CONTAINING PROTEIN"/>
    <property type="match status" value="1"/>
</dbReference>
<dbReference type="InterPro" id="IPR011990">
    <property type="entry name" value="TPR-like_helical_dom_sf"/>
</dbReference>
<feature type="domain" description="SET" evidence="2">
    <location>
        <begin position="86"/>
        <end position="240"/>
    </location>
</feature>
<sequence>MQPSIASILAFLIVSANAECQKTSPLDAVQETTCGLHLFDQDSKWQGPESCLGEYCIYWNSEFNNGMGIAAVTTAEHAQSIAKFTEEMQLLQDDPPYFKADIPGKGKGVIAKRKIALGETIMILPPTLLVSDAAYQAFGGARKAKGNALYSKALEKVSATAREEFQGLHGLDAAMKLDKNGFTVYVGYTEESQHLGVYAQAAAINHDCRPSINYRLNDITQTTTAVREIQPGEQLSVSYVDLMLPHKQRRQRLRDWGFDCKCSKCTASAAAIARSDENLSMIQFLESALDSPNSTVTGATGEQLVALYEEERLDIYLGPTYTRAALNYGLFGEKEKAVEYAKKAIAALERQYGPYAADIPSMQALRDEPEKHWSWGLRKSPSLKIPIPDDIPKPPMKEL</sequence>
<dbReference type="InterPro" id="IPR046341">
    <property type="entry name" value="SET_dom_sf"/>
</dbReference>
<dbReference type="PANTHER" id="PTHR47332">
    <property type="entry name" value="SET DOMAIN-CONTAINING PROTEIN 5"/>
    <property type="match status" value="1"/>
</dbReference>
<dbReference type="AlphaFoldDB" id="A0A4P7NMZ2"/>
<feature type="signal peptide" evidence="1">
    <location>
        <begin position="1"/>
        <end position="18"/>
    </location>
</feature>
<protein>
    <recommendedName>
        <fullName evidence="2">SET domain-containing protein</fullName>
    </recommendedName>
</protein>
<dbReference type="Pfam" id="PF00856">
    <property type="entry name" value="SET"/>
    <property type="match status" value="1"/>
</dbReference>
<dbReference type="Proteomes" id="UP000294847">
    <property type="component" value="Chromosome 6"/>
</dbReference>
<feature type="chain" id="PRO_5020482078" description="SET domain-containing protein" evidence="1">
    <location>
        <begin position="19"/>
        <end position="399"/>
    </location>
</feature>
<dbReference type="Gene3D" id="2.170.270.10">
    <property type="entry name" value="SET domain"/>
    <property type="match status" value="1"/>
</dbReference>
<accession>A0A4P7NMZ2</accession>
<dbReference type="SUPFAM" id="SSF82199">
    <property type="entry name" value="SET domain"/>
    <property type="match status" value="1"/>
</dbReference>
<evidence type="ECO:0000259" key="2">
    <source>
        <dbReference type="PROSITE" id="PS50280"/>
    </source>
</evidence>